<dbReference type="OrthoDB" id="1043373at2"/>
<evidence type="ECO:0000313" key="4">
    <source>
        <dbReference type="EMBL" id="SEI93091.1"/>
    </source>
</evidence>
<dbReference type="Pfam" id="PF05426">
    <property type="entry name" value="Alginate_lyase"/>
    <property type="match status" value="1"/>
</dbReference>
<keyword evidence="5" id="KW-1185">Reference proteome</keyword>
<dbReference type="Proteomes" id="UP000199403">
    <property type="component" value="Unassembled WGS sequence"/>
</dbReference>
<evidence type="ECO:0000256" key="1">
    <source>
        <dbReference type="ARBA" id="ARBA00022729"/>
    </source>
</evidence>
<dbReference type="EMBL" id="FNZH01000001">
    <property type="protein sequence ID" value="SEI93091.1"/>
    <property type="molecule type" value="Genomic_DNA"/>
</dbReference>
<proteinExistence type="predicted"/>
<dbReference type="GO" id="GO:0042597">
    <property type="term" value="C:periplasmic space"/>
    <property type="evidence" value="ECO:0007669"/>
    <property type="project" value="InterPro"/>
</dbReference>
<sequence>MTLILLLLFTPGWFPLSGISTEFSTLVHPAAIRELAQAGELAGLQHQLEQEWSAIRLDNPNPTAEIRYEGLLDNNPARVETLGHLEDMDKMALFYWHYALFADEHSFEKMRDFSLSWAKTLTASGNPINENKLLPVVYSYFFLKPHLNPQEKVVLEKWLKAIADAEIDNDRVPLNNWETKRINLVGTIGILVEDETLLAWAEARTRHYLEKALFSDGTSVDIRQRDALSYHVSGLKPLLQFFISLEKETPGTGRAFFHFETPSGASVARSLDYVIPYAKGKEVYRQWNNTKVKLDRERAAAGLEKYQPGVAYDPKKSYETMAMAGFFDPKYRIGACNYPLCALLSTYKQK</sequence>
<dbReference type="InterPro" id="IPR008397">
    <property type="entry name" value="Alginate_lyase_dom"/>
</dbReference>
<organism evidence="4 5">
    <name type="scientific">Cyclobacterium xiamenense</name>
    <dbReference type="NCBI Taxonomy" id="1297121"/>
    <lineage>
        <taxon>Bacteria</taxon>
        <taxon>Pseudomonadati</taxon>
        <taxon>Bacteroidota</taxon>
        <taxon>Cytophagia</taxon>
        <taxon>Cytophagales</taxon>
        <taxon>Cyclobacteriaceae</taxon>
        <taxon>Cyclobacterium</taxon>
    </lineage>
</organism>
<evidence type="ECO:0000256" key="2">
    <source>
        <dbReference type="ARBA" id="ARBA00023239"/>
    </source>
</evidence>
<accession>A0A1H6UL96</accession>
<evidence type="ECO:0000313" key="5">
    <source>
        <dbReference type="Proteomes" id="UP000199403"/>
    </source>
</evidence>
<feature type="domain" description="Alginate lyase" evidence="3">
    <location>
        <begin position="51"/>
        <end position="282"/>
    </location>
</feature>
<dbReference type="STRING" id="1416801.SAMN05192553_101901"/>
<dbReference type="AlphaFoldDB" id="A0A1H6UL96"/>
<keyword evidence="1" id="KW-0732">Signal</keyword>
<reference evidence="5" key="1">
    <citation type="submission" date="2016-10" db="EMBL/GenBank/DDBJ databases">
        <authorList>
            <person name="Varghese N."/>
            <person name="Submissions S."/>
        </authorList>
    </citation>
    <scope>NUCLEOTIDE SEQUENCE [LARGE SCALE GENOMIC DNA]</scope>
    <source>
        <strain evidence="5">IBRC-M 10761</strain>
    </source>
</reference>
<dbReference type="GO" id="GO:0016829">
    <property type="term" value="F:lyase activity"/>
    <property type="evidence" value="ECO:0007669"/>
    <property type="project" value="UniProtKB-KW"/>
</dbReference>
<keyword evidence="2 4" id="KW-0456">Lyase</keyword>
<dbReference type="Gene3D" id="1.50.10.100">
    <property type="entry name" value="Chondroitin AC/alginate lyase"/>
    <property type="match status" value="1"/>
</dbReference>
<dbReference type="RefSeq" id="WP_092169917.1">
    <property type="nucleotide sequence ID" value="NZ_FNZH01000001.1"/>
</dbReference>
<protein>
    <submittedName>
        <fullName evidence="4">Alginate lyase</fullName>
    </submittedName>
</protein>
<dbReference type="SUPFAM" id="SSF48230">
    <property type="entry name" value="Chondroitin AC/alginate lyase"/>
    <property type="match status" value="1"/>
</dbReference>
<evidence type="ECO:0000259" key="3">
    <source>
        <dbReference type="Pfam" id="PF05426"/>
    </source>
</evidence>
<gene>
    <name evidence="4" type="ORF">SAMN05192553_101901</name>
</gene>
<name>A0A1H6UL96_9BACT</name>
<dbReference type="InterPro" id="IPR008929">
    <property type="entry name" value="Chondroitin_lyas"/>
</dbReference>